<keyword evidence="3" id="KW-0819">tRNA processing</keyword>
<keyword evidence="11" id="KW-1185">Reference proteome</keyword>
<evidence type="ECO:0000256" key="2">
    <source>
        <dbReference type="ARBA" id="ARBA00012573"/>
    </source>
</evidence>
<evidence type="ECO:0000256" key="4">
    <source>
        <dbReference type="ARBA" id="ARBA00023239"/>
    </source>
</evidence>
<evidence type="ECO:0000256" key="6">
    <source>
        <dbReference type="ARBA" id="ARBA00034031"/>
    </source>
</evidence>
<keyword evidence="4" id="KW-0456">Lyase</keyword>
<accession>A0A8X6QQ38</accession>
<dbReference type="GO" id="GO:0000213">
    <property type="term" value="F:tRNA-intron lyase activity"/>
    <property type="evidence" value="ECO:0007669"/>
    <property type="project" value="UniProtKB-EC"/>
</dbReference>
<dbReference type="GO" id="GO:0005737">
    <property type="term" value="C:cytoplasm"/>
    <property type="evidence" value="ECO:0007669"/>
    <property type="project" value="TreeGrafter"/>
</dbReference>
<feature type="domain" description="tRNA intron endonuclease catalytic" evidence="9">
    <location>
        <begin position="201"/>
        <end position="252"/>
    </location>
</feature>
<reference evidence="10" key="1">
    <citation type="submission" date="2020-08" db="EMBL/GenBank/DDBJ databases">
        <title>Multicomponent nature underlies the extraordinary mechanical properties of spider dragline silk.</title>
        <authorList>
            <person name="Kono N."/>
            <person name="Nakamura H."/>
            <person name="Mori M."/>
            <person name="Yoshida Y."/>
            <person name="Ohtoshi R."/>
            <person name="Malay A.D."/>
            <person name="Moran D.A.P."/>
            <person name="Tomita M."/>
            <person name="Numata K."/>
            <person name="Arakawa K."/>
        </authorList>
    </citation>
    <scope>NUCLEOTIDE SEQUENCE</scope>
</reference>
<protein>
    <recommendedName>
        <fullName evidence="2">tRNA-intron lyase</fullName>
        <ecNumber evidence="2">4.6.1.16</ecNumber>
    </recommendedName>
    <alternativeName>
        <fullName evidence="5">tRNA-intron endonuclease Sen2</fullName>
    </alternativeName>
</protein>
<dbReference type="GO" id="GO:0000214">
    <property type="term" value="C:tRNA-intron endonuclease complex"/>
    <property type="evidence" value="ECO:0007669"/>
    <property type="project" value="InterPro"/>
</dbReference>
<evidence type="ECO:0000256" key="8">
    <source>
        <dbReference type="SAM" id="MobiDB-lite"/>
    </source>
</evidence>
<evidence type="ECO:0000313" key="10">
    <source>
        <dbReference type="EMBL" id="GFU31089.1"/>
    </source>
</evidence>
<feature type="compositionally biased region" description="Basic residues" evidence="8">
    <location>
        <begin position="84"/>
        <end position="96"/>
    </location>
</feature>
<gene>
    <name evidence="10" type="primary">TSEN2</name>
    <name evidence="10" type="ORF">NPIL_259591</name>
</gene>
<dbReference type="GO" id="GO:0003676">
    <property type="term" value="F:nucleic acid binding"/>
    <property type="evidence" value="ECO:0007669"/>
    <property type="project" value="InterPro"/>
</dbReference>
<feature type="compositionally biased region" description="Basic and acidic residues" evidence="8">
    <location>
        <begin position="97"/>
        <end position="107"/>
    </location>
</feature>
<feature type="active site" evidence="7">
    <location>
        <position position="238"/>
    </location>
</feature>
<evidence type="ECO:0000256" key="7">
    <source>
        <dbReference type="PIRSR" id="PIRSR011789-1"/>
    </source>
</evidence>
<dbReference type="InterPro" id="IPR006677">
    <property type="entry name" value="tRNA_intron_Endonuc_cat-like"/>
</dbReference>
<dbReference type="EMBL" id="BMAW01033625">
    <property type="protein sequence ID" value="GFU31089.1"/>
    <property type="molecule type" value="Genomic_DNA"/>
</dbReference>
<dbReference type="AlphaFoldDB" id="A0A8X6QQ38"/>
<dbReference type="OrthoDB" id="10249562at2759"/>
<evidence type="ECO:0000259" key="9">
    <source>
        <dbReference type="Pfam" id="PF01974"/>
    </source>
</evidence>
<dbReference type="EC" id="4.6.1.16" evidence="2"/>
<dbReference type="Gene3D" id="3.40.1350.10">
    <property type="match status" value="1"/>
</dbReference>
<dbReference type="PANTHER" id="PTHR21227">
    <property type="entry name" value="TRNA-SPLICING ENDONUCLEASE SUBUNIT SEN2"/>
    <property type="match status" value="1"/>
</dbReference>
<sequence length="308" mass="35166">MEGNNSLLLKPSAKKKSQFKLEYPFPIVTNECEENKSDSNWKIVEGYLQENCVLVHDEESMIMLYNMGFFGKGTLSKNAPQVCVKKKNNTPPRKKQKTEPCDSHDDVIEVSDSDDEDNVQSDENKRDASEILLSSDSDDDNRRYKCSKQSESDEKESLQLTFQEAFFLSYGLGCLIVKDQNTPLNIGVLWSRFCDLSPDFPVMYTAYHHFRSKCWVVKSGLKFGADYVLYKDGPPFYHATYTVLVRTVKENLRDVRGIKDLTWSSLAALNRVNCTAGKGLLILYVIKPNIMTDLRNTTPLCISQFKLE</sequence>
<comment type="caution">
    <text evidence="10">The sequence shown here is derived from an EMBL/GenBank/DDBJ whole genome shotgun (WGS) entry which is preliminary data.</text>
</comment>
<dbReference type="InterPro" id="IPR011856">
    <property type="entry name" value="tRNA_endonuc-like_dom_sf"/>
</dbReference>
<dbReference type="InterPro" id="IPR016589">
    <property type="entry name" value="tRNA_splic_SEN2"/>
</dbReference>
<feature type="active site" evidence="7">
    <location>
        <position position="278"/>
    </location>
</feature>
<comment type="catalytic activity">
    <reaction evidence="6">
        <text>pretRNA = a 3'-half-tRNA molecule with a 5'-OH end + a 5'-half-tRNA molecule with a 2',3'-cyclic phosphate end + an intron with a 2',3'-cyclic phosphate and a 5'-hydroxyl terminus.</text>
        <dbReference type="EC" id="4.6.1.16"/>
    </reaction>
</comment>
<organism evidence="10 11">
    <name type="scientific">Nephila pilipes</name>
    <name type="common">Giant wood spider</name>
    <name type="synonym">Nephila maculata</name>
    <dbReference type="NCBI Taxonomy" id="299642"/>
    <lineage>
        <taxon>Eukaryota</taxon>
        <taxon>Metazoa</taxon>
        <taxon>Ecdysozoa</taxon>
        <taxon>Arthropoda</taxon>
        <taxon>Chelicerata</taxon>
        <taxon>Arachnida</taxon>
        <taxon>Araneae</taxon>
        <taxon>Araneomorphae</taxon>
        <taxon>Entelegynae</taxon>
        <taxon>Araneoidea</taxon>
        <taxon>Nephilidae</taxon>
        <taxon>Nephila</taxon>
    </lineage>
</organism>
<dbReference type="PIRSF" id="PIRSF011789">
    <property type="entry name" value="tRNA_splic_SEN2"/>
    <property type="match status" value="1"/>
</dbReference>
<dbReference type="Proteomes" id="UP000887013">
    <property type="component" value="Unassembled WGS sequence"/>
</dbReference>
<dbReference type="PANTHER" id="PTHR21227:SF0">
    <property type="entry name" value="TRNA-SPLICING ENDONUCLEASE SUBUNIT SEN2"/>
    <property type="match status" value="1"/>
</dbReference>
<dbReference type="SUPFAM" id="SSF53032">
    <property type="entry name" value="tRNA-intron endonuclease catalytic domain-like"/>
    <property type="match status" value="1"/>
</dbReference>
<evidence type="ECO:0000256" key="1">
    <source>
        <dbReference type="ARBA" id="ARBA00008078"/>
    </source>
</evidence>
<evidence type="ECO:0000256" key="5">
    <source>
        <dbReference type="ARBA" id="ARBA00032432"/>
    </source>
</evidence>
<dbReference type="InterPro" id="IPR036167">
    <property type="entry name" value="tRNA_intron_Endo_cat-like_sf"/>
</dbReference>
<name>A0A8X6QQ38_NEPPI</name>
<keyword evidence="10" id="KW-0378">Hydrolase</keyword>
<dbReference type="InterPro" id="IPR006676">
    <property type="entry name" value="tRNA_splic"/>
</dbReference>
<evidence type="ECO:0000256" key="3">
    <source>
        <dbReference type="ARBA" id="ARBA00022694"/>
    </source>
</evidence>
<feature type="non-terminal residue" evidence="10">
    <location>
        <position position="1"/>
    </location>
</feature>
<keyword evidence="10" id="KW-0255">Endonuclease</keyword>
<dbReference type="CDD" id="cd22363">
    <property type="entry name" value="tRNA-intron_lyase_C"/>
    <property type="match status" value="1"/>
</dbReference>
<feature type="compositionally biased region" description="Basic and acidic residues" evidence="8">
    <location>
        <begin position="140"/>
        <end position="150"/>
    </location>
</feature>
<feature type="active site" evidence="7">
    <location>
        <position position="230"/>
    </location>
</feature>
<dbReference type="Pfam" id="PF01974">
    <property type="entry name" value="tRNA_int_endo"/>
    <property type="match status" value="1"/>
</dbReference>
<dbReference type="GO" id="GO:0000379">
    <property type="term" value="P:tRNA-type intron splice site recognition and cleavage"/>
    <property type="evidence" value="ECO:0007669"/>
    <property type="project" value="TreeGrafter"/>
</dbReference>
<feature type="compositionally biased region" description="Acidic residues" evidence="8">
    <location>
        <begin position="108"/>
        <end position="120"/>
    </location>
</feature>
<evidence type="ECO:0000313" key="11">
    <source>
        <dbReference type="Proteomes" id="UP000887013"/>
    </source>
</evidence>
<feature type="region of interest" description="Disordered" evidence="8">
    <location>
        <begin position="84"/>
        <end position="150"/>
    </location>
</feature>
<proteinExistence type="inferred from homology"/>
<comment type="similarity">
    <text evidence="1">Belongs to the tRNA-intron endonuclease family.</text>
</comment>
<keyword evidence="10" id="KW-0540">Nuclease</keyword>